<evidence type="ECO:0000256" key="3">
    <source>
        <dbReference type="ARBA" id="ARBA00022777"/>
    </source>
</evidence>
<dbReference type="InterPro" id="IPR000719">
    <property type="entry name" value="Prot_kinase_dom"/>
</dbReference>
<proteinExistence type="predicted"/>
<evidence type="ECO:0000256" key="4">
    <source>
        <dbReference type="ARBA" id="ARBA00022840"/>
    </source>
</evidence>
<dbReference type="Gene3D" id="3.30.200.20">
    <property type="entry name" value="Phosphorylase Kinase, domain 1"/>
    <property type="match status" value="1"/>
</dbReference>
<keyword evidence="3 6" id="KW-0418">Kinase</keyword>
<organism evidence="6 7">
    <name type="scientific">Thermocatellispora tengchongensis</name>
    <dbReference type="NCBI Taxonomy" id="1073253"/>
    <lineage>
        <taxon>Bacteria</taxon>
        <taxon>Bacillati</taxon>
        <taxon>Actinomycetota</taxon>
        <taxon>Actinomycetes</taxon>
        <taxon>Streptosporangiales</taxon>
        <taxon>Streptosporangiaceae</taxon>
        <taxon>Thermocatellispora</taxon>
    </lineage>
</organism>
<dbReference type="PROSITE" id="PS50011">
    <property type="entry name" value="PROTEIN_KINASE_DOM"/>
    <property type="match status" value="1"/>
</dbReference>
<dbReference type="AlphaFoldDB" id="A0A840P2S6"/>
<dbReference type="InterPro" id="IPR011009">
    <property type="entry name" value="Kinase-like_dom_sf"/>
</dbReference>
<dbReference type="Gene3D" id="1.10.510.10">
    <property type="entry name" value="Transferase(Phosphotransferase) domain 1"/>
    <property type="match status" value="1"/>
</dbReference>
<dbReference type="CDD" id="cd14014">
    <property type="entry name" value="STKc_PknB_like"/>
    <property type="match status" value="1"/>
</dbReference>
<reference evidence="6 7" key="1">
    <citation type="submission" date="2020-08" db="EMBL/GenBank/DDBJ databases">
        <title>Genomic Encyclopedia of Type Strains, Phase IV (KMG-IV): sequencing the most valuable type-strain genomes for metagenomic binning, comparative biology and taxonomic classification.</title>
        <authorList>
            <person name="Goeker M."/>
        </authorList>
    </citation>
    <scope>NUCLEOTIDE SEQUENCE [LARGE SCALE GENOMIC DNA]</scope>
    <source>
        <strain evidence="6 7">DSM 45615</strain>
    </source>
</reference>
<dbReference type="EMBL" id="JACHGN010000011">
    <property type="protein sequence ID" value="MBB5135584.1"/>
    <property type="molecule type" value="Genomic_DNA"/>
</dbReference>
<keyword evidence="2" id="KW-0547">Nucleotide-binding</keyword>
<feature type="domain" description="Protein kinase" evidence="5">
    <location>
        <begin position="13"/>
        <end position="267"/>
    </location>
</feature>
<dbReference type="Proteomes" id="UP000578449">
    <property type="component" value="Unassembled WGS sequence"/>
</dbReference>
<dbReference type="Gene3D" id="2.130.10.10">
    <property type="entry name" value="YVTN repeat-like/Quinoprotein amine dehydrogenase"/>
    <property type="match status" value="1"/>
</dbReference>
<dbReference type="InterPro" id="IPR008271">
    <property type="entry name" value="Ser/Thr_kinase_AS"/>
</dbReference>
<name>A0A840P2S6_9ACTN</name>
<dbReference type="PROSITE" id="PS00108">
    <property type="entry name" value="PROTEIN_KINASE_ST"/>
    <property type="match status" value="1"/>
</dbReference>
<dbReference type="RefSeq" id="WP_185052517.1">
    <property type="nucleotide sequence ID" value="NZ_BAABIX010000002.1"/>
</dbReference>
<keyword evidence="1" id="KW-0808">Transferase</keyword>
<dbReference type="PANTHER" id="PTHR43289">
    <property type="entry name" value="MITOGEN-ACTIVATED PROTEIN KINASE KINASE KINASE 20-RELATED"/>
    <property type="match status" value="1"/>
</dbReference>
<dbReference type="Pfam" id="PF00069">
    <property type="entry name" value="Pkinase"/>
    <property type="match status" value="1"/>
</dbReference>
<comment type="caution">
    <text evidence="6">The sequence shown here is derived from an EMBL/GenBank/DDBJ whole genome shotgun (WGS) entry which is preliminary data.</text>
</comment>
<evidence type="ECO:0000313" key="6">
    <source>
        <dbReference type="EMBL" id="MBB5135584.1"/>
    </source>
</evidence>
<dbReference type="GO" id="GO:0005524">
    <property type="term" value="F:ATP binding"/>
    <property type="evidence" value="ECO:0007669"/>
    <property type="project" value="UniProtKB-KW"/>
</dbReference>
<dbReference type="GO" id="GO:0004674">
    <property type="term" value="F:protein serine/threonine kinase activity"/>
    <property type="evidence" value="ECO:0007669"/>
    <property type="project" value="TreeGrafter"/>
</dbReference>
<gene>
    <name evidence="6" type="ORF">HNP84_005328</name>
</gene>
<accession>A0A840P2S6</accession>
<evidence type="ECO:0000256" key="2">
    <source>
        <dbReference type="ARBA" id="ARBA00022741"/>
    </source>
</evidence>
<dbReference type="SUPFAM" id="SSF56112">
    <property type="entry name" value="Protein kinase-like (PK-like)"/>
    <property type="match status" value="1"/>
</dbReference>
<evidence type="ECO:0000313" key="7">
    <source>
        <dbReference type="Proteomes" id="UP000578449"/>
    </source>
</evidence>
<evidence type="ECO:0000259" key="5">
    <source>
        <dbReference type="PROSITE" id="PS50011"/>
    </source>
</evidence>
<protein>
    <submittedName>
        <fullName evidence="6">Putative Ser/Thr protein kinase</fullName>
    </submittedName>
</protein>
<evidence type="ECO:0000256" key="1">
    <source>
        <dbReference type="ARBA" id="ARBA00022679"/>
    </source>
</evidence>
<dbReference type="PANTHER" id="PTHR43289:SF34">
    <property type="entry name" value="SERINE_THREONINE-PROTEIN KINASE YBDM-RELATED"/>
    <property type="match status" value="1"/>
</dbReference>
<dbReference type="InterPro" id="IPR015943">
    <property type="entry name" value="WD40/YVTN_repeat-like_dom_sf"/>
</dbReference>
<keyword evidence="7" id="KW-1185">Reference proteome</keyword>
<dbReference type="SUPFAM" id="SSF82171">
    <property type="entry name" value="DPP6 N-terminal domain-like"/>
    <property type="match status" value="1"/>
</dbReference>
<sequence>MQLAGDPAEVASYRILGRIGAGGQGVVYLGESPSGEKVAVKMLRYGAGPGTEDSLGDFRREIELARRVKAFCTASVLATGDLDGLPYIVSEYVDGPSLSEVIAERGVLRGAELRRLAIGTLTALAAIHQAGVVHRDFKPGNVLLSRDGPRVIDFGIARGLDVSERTGGDLVGTPPYMAPEQFAGGGSGAPADMFSWASTMVAAATGRPPFGTGNPAAVINRILTGEPDLGDLDGDLRDLVARCLAKEPDRRPPASRALLTLLGHPVPPDALLARGKESAAPPEPDPVATVPVGGVRARRRVAHGAAAVAVAMLAAGGGAYHLATRASGPPAATPPPATHRVAISAGPMPLTASATVTVPETSIKVRENPADPVWLSTAYDTVGDGPTNHAAYVRDPKTGEFAFFGNYQMPVASPGGAFLASLPGTNLDAIEANTLRLVDRARGEDVQLRVAGKPGVVTDLQWNEDQRLVLTIWDDRENGRTLGFVIVDAATKAVTVGKTPGGGVYSWAGPDHVIHQTADHTVRVLDLAGREVRSFRNVGELHPVGVAPVAGYGEVFSTACPPPDTGVCLWDAVTGAREAVVPIAAGARFDGWLDERHYLAVVTAGRKSKVVMVDLAGKAVRTLAEGPAGELERIALWFTRR</sequence>
<keyword evidence="4" id="KW-0067">ATP-binding</keyword>